<dbReference type="InterPro" id="IPR036419">
    <property type="entry name" value="Ribosomal_S3_C_sf"/>
</dbReference>
<evidence type="ECO:0000256" key="3">
    <source>
        <dbReference type="ARBA" id="ARBA00022980"/>
    </source>
</evidence>
<dbReference type="GO" id="GO:0005634">
    <property type="term" value="C:nucleus"/>
    <property type="evidence" value="ECO:0007669"/>
    <property type="project" value="TreeGrafter"/>
</dbReference>
<dbReference type="EMBL" id="CAXDID020000028">
    <property type="protein sequence ID" value="CAL5991861.1"/>
    <property type="molecule type" value="Genomic_DNA"/>
</dbReference>
<dbReference type="SUPFAM" id="SSF54821">
    <property type="entry name" value="Ribosomal protein S3 C-terminal domain"/>
    <property type="match status" value="1"/>
</dbReference>
<dbReference type="Pfam" id="PF07650">
    <property type="entry name" value="KH_2"/>
    <property type="match status" value="1"/>
</dbReference>
<dbReference type="GO" id="GO:0003735">
    <property type="term" value="F:structural constituent of ribosome"/>
    <property type="evidence" value="ECO:0007669"/>
    <property type="project" value="InterPro"/>
</dbReference>
<evidence type="ECO:0000313" key="9">
    <source>
        <dbReference type="EMBL" id="CAL5971756.1"/>
    </source>
</evidence>
<dbReference type="EMBL" id="CATOUU010000380">
    <property type="protein sequence ID" value="CAI9927009.1"/>
    <property type="molecule type" value="Genomic_DNA"/>
</dbReference>
<sequence>MFLEDCMLEAEIHEYFRREIQEAGYAGCTFRRSFNTVEITVRVAEPALVQGDNHERIHQIEAVIAQRLSLPLNNVTIFCDKIIARGLAAEVLADQLKLKIEKQTPIRQAAMFVIKSALRAGAAGCEVAISGKLRQQRANCQKYRDGQIISAGKPGKDFIDRAVRGIPLKQGIIGIEIKVYNPKMKDQFGRQLVMPDKVEINE</sequence>
<comment type="similarity">
    <text evidence="1">Belongs to the universal ribosomal protein uS3 family.</text>
</comment>
<dbReference type="GO" id="GO:0003723">
    <property type="term" value="F:RNA binding"/>
    <property type="evidence" value="ECO:0007669"/>
    <property type="project" value="UniProtKB-UniRule"/>
</dbReference>
<accession>A0AA86TS86</accession>
<dbReference type="PANTHER" id="PTHR11760:SF32">
    <property type="entry name" value="SMALL RIBOSOMAL SUBUNIT PROTEIN US3"/>
    <property type="match status" value="1"/>
</dbReference>
<dbReference type="GO" id="GO:0006412">
    <property type="term" value="P:translation"/>
    <property type="evidence" value="ECO:0007669"/>
    <property type="project" value="InterPro"/>
</dbReference>
<reference evidence="9 11" key="2">
    <citation type="submission" date="2024-07" db="EMBL/GenBank/DDBJ databases">
        <authorList>
            <person name="Akdeniz Z."/>
        </authorList>
    </citation>
    <scope>NUCLEOTIDE SEQUENCE [LARGE SCALE GENOMIC DNA]</scope>
</reference>
<proteinExistence type="inferred from homology"/>
<evidence type="ECO:0000256" key="4">
    <source>
        <dbReference type="ARBA" id="ARBA00023274"/>
    </source>
</evidence>
<comment type="caution">
    <text evidence="8">The sequence shown here is derived from an EMBL/GenBank/DDBJ whole genome shotgun (WGS) entry which is preliminary data.</text>
</comment>
<dbReference type="AlphaFoldDB" id="A0AA86TS86"/>
<dbReference type="InterPro" id="IPR001351">
    <property type="entry name" value="Ribosomal_uS3_C"/>
</dbReference>
<dbReference type="SUPFAM" id="SSF54814">
    <property type="entry name" value="Prokaryotic type KH domain (KH-domain type II)"/>
    <property type="match status" value="1"/>
</dbReference>
<dbReference type="InterPro" id="IPR009019">
    <property type="entry name" value="KH_sf_prok-type"/>
</dbReference>
<reference evidence="8" key="1">
    <citation type="submission" date="2023-06" db="EMBL/GenBank/DDBJ databases">
        <authorList>
            <person name="Kurt Z."/>
        </authorList>
    </citation>
    <scope>NUCLEOTIDE SEQUENCE</scope>
</reference>
<feature type="domain" description="KH type-2" evidence="7">
    <location>
        <begin position="12"/>
        <end position="104"/>
    </location>
</feature>
<evidence type="ECO:0000313" key="11">
    <source>
        <dbReference type="Proteomes" id="UP001642409"/>
    </source>
</evidence>
<dbReference type="Proteomes" id="UP001642409">
    <property type="component" value="Unassembled WGS sequence"/>
</dbReference>
<evidence type="ECO:0000256" key="6">
    <source>
        <dbReference type="PROSITE-ProRule" id="PRU00118"/>
    </source>
</evidence>
<dbReference type="PANTHER" id="PTHR11760">
    <property type="entry name" value="30S/40S RIBOSOMAL PROTEIN S3"/>
    <property type="match status" value="1"/>
</dbReference>
<evidence type="ECO:0000313" key="10">
    <source>
        <dbReference type="EMBL" id="CAL5991861.1"/>
    </source>
</evidence>
<keyword evidence="4" id="KW-0687">Ribonucleoprotein</keyword>
<protein>
    <recommendedName>
        <fullName evidence="5">40S ribosomal protein S3</fullName>
    </recommendedName>
</protein>
<dbReference type="PROSITE" id="PS50823">
    <property type="entry name" value="KH_TYPE_2"/>
    <property type="match status" value="1"/>
</dbReference>
<name>A0AA86TS86_9EUKA</name>
<dbReference type="EMBL" id="CAXDID020000003">
    <property type="protein sequence ID" value="CAL5971756.1"/>
    <property type="molecule type" value="Genomic_DNA"/>
</dbReference>
<organism evidence="8">
    <name type="scientific">Hexamita inflata</name>
    <dbReference type="NCBI Taxonomy" id="28002"/>
    <lineage>
        <taxon>Eukaryota</taxon>
        <taxon>Metamonada</taxon>
        <taxon>Diplomonadida</taxon>
        <taxon>Hexamitidae</taxon>
        <taxon>Hexamitinae</taxon>
        <taxon>Hexamita</taxon>
    </lineage>
</organism>
<keyword evidence="11" id="KW-1185">Reference proteome</keyword>
<evidence type="ECO:0000259" key="7">
    <source>
        <dbReference type="PROSITE" id="PS50823"/>
    </source>
</evidence>
<evidence type="ECO:0000256" key="5">
    <source>
        <dbReference type="ARBA" id="ARBA00035408"/>
    </source>
</evidence>
<evidence type="ECO:0000256" key="1">
    <source>
        <dbReference type="ARBA" id="ARBA00010761"/>
    </source>
</evidence>
<dbReference type="InterPro" id="IPR015946">
    <property type="entry name" value="KH_dom-like_a/b"/>
</dbReference>
<dbReference type="InterPro" id="IPR004044">
    <property type="entry name" value="KH_dom_type_2"/>
</dbReference>
<dbReference type="Gene3D" id="3.30.300.20">
    <property type="match status" value="1"/>
</dbReference>
<dbReference type="InterPro" id="IPR057258">
    <property type="entry name" value="Ribosomal_uS3"/>
</dbReference>
<dbReference type="GO" id="GO:0022627">
    <property type="term" value="C:cytosolic small ribosomal subunit"/>
    <property type="evidence" value="ECO:0007669"/>
    <property type="project" value="TreeGrafter"/>
</dbReference>
<dbReference type="Pfam" id="PF00189">
    <property type="entry name" value="Ribosomal_S3_C"/>
    <property type="match status" value="1"/>
</dbReference>
<evidence type="ECO:0000256" key="2">
    <source>
        <dbReference type="ARBA" id="ARBA00022884"/>
    </source>
</evidence>
<keyword evidence="2 6" id="KW-0694">RNA-binding</keyword>
<evidence type="ECO:0000313" key="8">
    <source>
        <dbReference type="EMBL" id="CAI9927009.1"/>
    </source>
</evidence>
<gene>
    <name evidence="10" type="ORF">HINF_LOCUS12297</name>
    <name evidence="8" type="ORF">HINF_LOCUS14654</name>
    <name evidence="9" type="ORF">HINF_LOCUS1564</name>
</gene>
<dbReference type="Gene3D" id="3.30.1140.32">
    <property type="entry name" value="Ribosomal protein S3, C-terminal domain"/>
    <property type="match status" value="1"/>
</dbReference>
<keyword evidence="3 8" id="KW-0689">Ribosomal protein</keyword>